<dbReference type="InterPro" id="IPR012312">
    <property type="entry name" value="Hemerythrin-like"/>
</dbReference>
<name>A0ABR8A1X9_9CYAN</name>
<dbReference type="InterPro" id="IPR050669">
    <property type="entry name" value="Hemerythrin"/>
</dbReference>
<dbReference type="NCBIfam" id="NF033749">
    <property type="entry name" value="bact_hemeryth"/>
    <property type="match status" value="1"/>
</dbReference>
<reference evidence="5 6" key="1">
    <citation type="journal article" date="2020" name="ISME J.">
        <title>Comparative genomics reveals insights into cyanobacterial evolution and habitat adaptation.</title>
        <authorList>
            <person name="Chen M.Y."/>
            <person name="Teng W.K."/>
            <person name="Zhao L."/>
            <person name="Hu C.X."/>
            <person name="Zhou Y.K."/>
            <person name="Han B.P."/>
            <person name="Song L.R."/>
            <person name="Shu W.S."/>
        </authorList>
    </citation>
    <scope>NUCLEOTIDE SEQUENCE [LARGE SCALE GENOMIC DNA]</scope>
    <source>
        <strain evidence="5 6">FACHB-723</strain>
    </source>
</reference>
<accession>A0ABR8A1X9</accession>
<evidence type="ECO:0000256" key="2">
    <source>
        <dbReference type="ARBA" id="ARBA00022723"/>
    </source>
</evidence>
<evidence type="ECO:0000259" key="4">
    <source>
        <dbReference type="Pfam" id="PF01814"/>
    </source>
</evidence>
<keyword evidence="3" id="KW-0408">Iron</keyword>
<dbReference type="InterPro" id="IPR035938">
    <property type="entry name" value="Hemerythrin-like_sf"/>
</dbReference>
<comment type="similarity">
    <text evidence="1">Belongs to the hemerythrin family.</text>
</comment>
<proteinExistence type="inferred from homology"/>
<dbReference type="PANTHER" id="PTHR37164:SF1">
    <property type="entry name" value="BACTERIOHEMERYTHRIN"/>
    <property type="match status" value="1"/>
</dbReference>
<dbReference type="Gene3D" id="1.20.120.50">
    <property type="entry name" value="Hemerythrin-like"/>
    <property type="match status" value="1"/>
</dbReference>
<organism evidence="5 6">
    <name type="scientific">Pseudanabaena mucicola FACHB-723</name>
    <dbReference type="NCBI Taxonomy" id="2692860"/>
    <lineage>
        <taxon>Bacteria</taxon>
        <taxon>Bacillati</taxon>
        <taxon>Cyanobacteriota</taxon>
        <taxon>Cyanophyceae</taxon>
        <taxon>Pseudanabaenales</taxon>
        <taxon>Pseudanabaenaceae</taxon>
        <taxon>Pseudanabaena</taxon>
    </lineage>
</organism>
<evidence type="ECO:0000313" key="6">
    <source>
        <dbReference type="Proteomes" id="UP000642094"/>
    </source>
</evidence>
<keyword evidence="6" id="KW-1185">Reference proteome</keyword>
<dbReference type="Proteomes" id="UP000642094">
    <property type="component" value="Unassembled WGS sequence"/>
</dbReference>
<keyword evidence="2" id="KW-0479">Metal-binding</keyword>
<dbReference type="Pfam" id="PF01814">
    <property type="entry name" value="Hemerythrin"/>
    <property type="match status" value="1"/>
</dbReference>
<evidence type="ECO:0000256" key="3">
    <source>
        <dbReference type="ARBA" id="ARBA00023004"/>
    </source>
</evidence>
<dbReference type="PROSITE" id="PS00550">
    <property type="entry name" value="HEMERYTHRINS"/>
    <property type="match status" value="1"/>
</dbReference>
<protein>
    <submittedName>
        <fullName evidence="5">Hemerythrin family protein</fullName>
    </submittedName>
</protein>
<comment type="caution">
    <text evidence="5">The sequence shown here is derived from an EMBL/GenBank/DDBJ whole genome shotgun (WGS) entry which is preliminary data.</text>
</comment>
<sequence length="146" mass="17365">MILTLTRPIACWQKEYETGHAFIDEQHQSLFEIVNTLHEAVINREEVDTLQRLMDGFARHTVDHFQQEEALMLMVHYPDYARHKQTHDLLLSKMNSLLQKLRAQHVEMTVDITQFISEWLTHHIKGEDRKMTQFLQQIQELPISCN</sequence>
<dbReference type="RefSeq" id="WP_190404648.1">
    <property type="nucleotide sequence ID" value="NZ_JACJQB010000054.1"/>
</dbReference>
<evidence type="ECO:0000313" key="5">
    <source>
        <dbReference type="EMBL" id="MBD2189834.1"/>
    </source>
</evidence>
<dbReference type="EMBL" id="JACJQB010000054">
    <property type="protein sequence ID" value="MBD2189834.1"/>
    <property type="molecule type" value="Genomic_DNA"/>
</dbReference>
<dbReference type="SUPFAM" id="SSF47188">
    <property type="entry name" value="Hemerythrin-like"/>
    <property type="match status" value="1"/>
</dbReference>
<dbReference type="InterPro" id="IPR012827">
    <property type="entry name" value="Hemerythrin_metal-bd"/>
</dbReference>
<dbReference type="CDD" id="cd12107">
    <property type="entry name" value="Hemerythrin"/>
    <property type="match status" value="1"/>
</dbReference>
<evidence type="ECO:0000256" key="1">
    <source>
        <dbReference type="ARBA" id="ARBA00010587"/>
    </source>
</evidence>
<feature type="domain" description="Hemerythrin-like" evidence="4">
    <location>
        <begin position="19"/>
        <end position="132"/>
    </location>
</feature>
<dbReference type="InterPro" id="IPR016131">
    <property type="entry name" value="Haemerythrin_Fe_BS"/>
</dbReference>
<dbReference type="PANTHER" id="PTHR37164">
    <property type="entry name" value="BACTERIOHEMERYTHRIN"/>
    <property type="match status" value="1"/>
</dbReference>
<gene>
    <name evidence="5" type="ORF">H6F41_17015</name>
</gene>
<dbReference type="NCBIfam" id="TIGR02481">
    <property type="entry name" value="hemeryth_dom"/>
    <property type="match status" value="1"/>
</dbReference>